<feature type="domain" description="MobA/MobL protein" evidence="4">
    <location>
        <begin position="42"/>
        <end position="220"/>
    </location>
</feature>
<dbReference type="Pfam" id="PF03389">
    <property type="entry name" value="MobA_MobL"/>
    <property type="match status" value="1"/>
</dbReference>
<proteinExistence type="inferred from homology"/>
<keyword evidence="2" id="KW-0184">Conjugation</keyword>
<dbReference type="EMBL" id="SHME01000012">
    <property type="protein sequence ID" value="TAA16121.1"/>
    <property type="molecule type" value="Genomic_DNA"/>
</dbReference>
<feature type="region of interest" description="Disordered" evidence="3">
    <location>
        <begin position="347"/>
        <end position="371"/>
    </location>
</feature>
<accession>A0ABY1W8P7</accession>
<evidence type="ECO:0000313" key="6">
    <source>
        <dbReference type="Proteomes" id="UP000293089"/>
    </source>
</evidence>
<organism evidence="5 6">
    <name type="scientific">Pseudoxanthomonas winnipegensis</name>
    <dbReference type="NCBI Taxonomy" id="2480810"/>
    <lineage>
        <taxon>Bacteria</taxon>
        <taxon>Pseudomonadati</taxon>
        <taxon>Pseudomonadota</taxon>
        <taxon>Gammaproteobacteria</taxon>
        <taxon>Lysobacterales</taxon>
        <taxon>Lysobacteraceae</taxon>
        <taxon>Pseudoxanthomonas</taxon>
    </lineage>
</organism>
<protein>
    <submittedName>
        <fullName evidence="5">MobA/MobL family protein</fullName>
    </submittedName>
</protein>
<comment type="caution">
    <text evidence="5">The sequence shown here is derived from an EMBL/GenBank/DDBJ whole genome shotgun (WGS) entry which is preliminary data.</text>
</comment>
<evidence type="ECO:0000256" key="3">
    <source>
        <dbReference type="SAM" id="MobiDB-lite"/>
    </source>
</evidence>
<evidence type="ECO:0000256" key="2">
    <source>
        <dbReference type="ARBA" id="ARBA00022971"/>
    </source>
</evidence>
<evidence type="ECO:0000256" key="1">
    <source>
        <dbReference type="ARBA" id="ARBA00010873"/>
    </source>
</evidence>
<evidence type="ECO:0000313" key="5">
    <source>
        <dbReference type="EMBL" id="TAA16121.1"/>
    </source>
</evidence>
<name>A0ABY1W8P7_9GAMM</name>
<sequence>MAISRLSMKVGKAGKASPHAAYIAREGRYAGRLERGERLEATAAGNMPAWAHSSPLAFWQAADAHERANGTTYREMELALPRELDATQRAELVREWVQNEIGDRHAYQWAIHVPLAADGGEQPHAHLMFSERQVDGIDRDPEQYFKRYNSKAPERGGARKGYGPNAGKTLTKAERVTDLKELRARWEVMVNVHLERAGRTERIDMRSHADRGTGIEPEVKQLPSQWRGQGRENVIEFRAARAEHMAANAELRRAVPDVPAEVISLQAALKKRAEDLVKRFLALVVKRGKAVDGYDDKRDRSLWELVPATLKRLVEQFIAAPKVDQVKILDTLQSDPARAKPVAQLLDQHDQAVRNHAKDRSAKTTKGDRAR</sequence>
<reference evidence="5 6" key="1">
    <citation type="submission" date="2019-02" db="EMBL/GenBank/DDBJ databases">
        <title>WGS of Pseudoxanthomonas species novum from clinical isolates.</title>
        <authorList>
            <person name="Bernier A.-M."/>
            <person name="Bernard K."/>
            <person name="Vachon A."/>
        </authorList>
    </citation>
    <scope>NUCLEOTIDE SEQUENCE [LARGE SCALE GENOMIC DNA]</scope>
    <source>
        <strain evidence="6">NML 170316</strain>
    </source>
</reference>
<dbReference type="InterPro" id="IPR005053">
    <property type="entry name" value="MobA_MobL"/>
</dbReference>
<gene>
    <name evidence="5" type="ORF">EA658_20920</name>
</gene>
<comment type="similarity">
    <text evidence="1">Belongs to the MobA/MobL family.</text>
</comment>
<dbReference type="Proteomes" id="UP000293089">
    <property type="component" value="Unassembled WGS sequence"/>
</dbReference>
<dbReference type="Gene3D" id="3.30.930.30">
    <property type="match status" value="1"/>
</dbReference>
<keyword evidence="6" id="KW-1185">Reference proteome</keyword>
<evidence type="ECO:0000259" key="4">
    <source>
        <dbReference type="Pfam" id="PF03389"/>
    </source>
</evidence>